<dbReference type="InterPro" id="IPR001900">
    <property type="entry name" value="RNase_II/R"/>
</dbReference>
<name>A0A9P1M2M2_9DINO</name>
<dbReference type="GO" id="GO:0000932">
    <property type="term" value="C:P-body"/>
    <property type="evidence" value="ECO:0007669"/>
    <property type="project" value="TreeGrafter"/>
</dbReference>
<reference evidence="2" key="1">
    <citation type="submission" date="2022-10" db="EMBL/GenBank/DDBJ databases">
        <authorList>
            <person name="Chen Y."/>
            <person name="Dougan E. K."/>
            <person name="Chan C."/>
            <person name="Rhodes N."/>
            <person name="Thang M."/>
        </authorList>
    </citation>
    <scope>NUCLEOTIDE SEQUENCE</scope>
</reference>
<proteinExistence type="predicted"/>
<dbReference type="PANTHER" id="PTHR23355:SF9">
    <property type="entry name" value="DIS3-LIKE EXONUCLEASE 2"/>
    <property type="match status" value="1"/>
</dbReference>
<reference evidence="3" key="2">
    <citation type="submission" date="2024-04" db="EMBL/GenBank/DDBJ databases">
        <authorList>
            <person name="Chen Y."/>
            <person name="Shah S."/>
            <person name="Dougan E. K."/>
            <person name="Thang M."/>
            <person name="Chan C."/>
        </authorList>
    </citation>
    <scope>NUCLEOTIDE SEQUENCE [LARGE SCALE GENOMIC DNA]</scope>
</reference>
<keyword evidence="5" id="KW-1185">Reference proteome</keyword>
<dbReference type="EMBL" id="CAMXCT010006645">
    <property type="protein sequence ID" value="CAI4017602.1"/>
    <property type="molecule type" value="Genomic_DNA"/>
</dbReference>
<dbReference type="InterPro" id="IPR012340">
    <property type="entry name" value="NA-bd_OB-fold"/>
</dbReference>
<dbReference type="EMBL" id="CAMXCT020006645">
    <property type="protein sequence ID" value="CAL1170977.1"/>
    <property type="molecule type" value="Genomic_DNA"/>
</dbReference>
<dbReference type="AlphaFoldDB" id="A0A9P1M2M2"/>
<organism evidence="2">
    <name type="scientific">Cladocopium goreaui</name>
    <dbReference type="NCBI Taxonomy" id="2562237"/>
    <lineage>
        <taxon>Eukaryota</taxon>
        <taxon>Sar</taxon>
        <taxon>Alveolata</taxon>
        <taxon>Dinophyceae</taxon>
        <taxon>Suessiales</taxon>
        <taxon>Symbiodiniaceae</taxon>
        <taxon>Cladocopium</taxon>
    </lineage>
</organism>
<evidence type="ECO:0000313" key="2">
    <source>
        <dbReference type="EMBL" id="CAI4017602.1"/>
    </source>
</evidence>
<dbReference type="GO" id="GO:0000175">
    <property type="term" value="F:3'-5'-RNA exonuclease activity"/>
    <property type="evidence" value="ECO:0007669"/>
    <property type="project" value="TreeGrafter"/>
</dbReference>
<protein>
    <submittedName>
        <fullName evidence="4">RRM domain-containing protein</fullName>
    </submittedName>
</protein>
<dbReference type="PANTHER" id="PTHR23355">
    <property type="entry name" value="RIBONUCLEASE"/>
    <property type="match status" value="1"/>
</dbReference>
<feature type="domain" description="RNB" evidence="1">
    <location>
        <begin position="356"/>
        <end position="622"/>
    </location>
</feature>
<dbReference type="GO" id="GO:0003723">
    <property type="term" value="F:RNA binding"/>
    <property type="evidence" value="ECO:0007669"/>
    <property type="project" value="InterPro"/>
</dbReference>
<dbReference type="EMBL" id="CAMXCT030006645">
    <property type="protein sequence ID" value="CAL4804914.1"/>
    <property type="molecule type" value="Genomic_DNA"/>
</dbReference>
<dbReference type="SMART" id="SM00955">
    <property type="entry name" value="RNB"/>
    <property type="match status" value="1"/>
</dbReference>
<evidence type="ECO:0000259" key="1">
    <source>
        <dbReference type="SMART" id="SM00955"/>
    </source>
</evidence>
<dbReference type="InterPro" id="IPR050180">
    <property type="entry name" value="RNR_Ribonuclease"/>
</dbReference>
<dbReference type="Pfam" id="PF00773">
    <property type="entry name" value="RNB"/>
    <property type="match status" value="1"/>
</dbReference>
<gene>
    <name evidence="2" type="ORF">C1SCF055_LOCUS42234</name>
</gene>
<dbReference type="SUPFAM" id="SSF50249">
    <property type="entry name" value="Nucleic acid-binding proteins"/>
    <property type="match status" value="1"/>
</dbReference>
<dbReference type="GO" id="GO:0006402">
    <property type="term" value="P:mRNA catabolic process"/>
    <property type="evidence" value="ECO:0007669"/>
    <property type="project" value="TreeGrafter"/>
</dbReference>
<evidence type="ECO:0000313" key="4">
    <source>
        <dbReference type="EMBL" id="CAL4804914.1"/>
    </source>
</evidence>
<dbReference type="Proteomes" id="UP001152797">
    <property type="component" value="Unassembled WGS sequence"/>
</dbReference>
<accession>A0A9P1M2M2</accession>
<comment type="caution">
    <text evidence="2">The sequence shown here is derived from an EMBL/GenBank/DDBJ whole genome shotgun (WGS) entry which is preliminary data.</text>
</comment>
<evidence type="ECO:0000313" key="3">
    <source>
        <dbReference type="EMBL" id="CAL1170977.1"/>
    </source>
</evidence>
<sequence length="652" mass="73260">MGDILTIFSFPAVAKKLKLMFRKQSSKSCASGLQEMWRMKRKQNLQLGIECAESWALELQHGRAFVGHELADVYVEHLELREVEERLSRRPALPPLPPPPRRRTSHAAAEVERQLNEILKGICVKGRFSVQSSNERSDTVARASLVVEEGPSELLNRVVRVYSLKDRNRAKQGDHVWVELRSCVLDRAALERGGPGTWCCGERAGLGTMSQALSYVCIFGAVLRATPPMGVAARSCYLCKQSQMQWKPGVLNFIPFSHEVPMLQVMVEREEREQPLDDVFQLAMVDWPVNRLRPLAVIVERLAVPRPLSLERSLEIFLKDLDFLQDPEDPKVQEMADEAVDLMTPEEELNIIDAQRRELDGQIFSIDAAGANIIDDALEYDLEEQVVRVHIADVAASVCSGGDLDLYAARRGCSVFIRDHKEELQRCEPMLPACVTFQTSLDKNQWRRALTFEFRVGEQLQFLGFFRSWVRSKEQLSFQAAEGLMSGTDTGTRTPPGVLRSLRALWQWTRAELEKRKARGRVAALQAFLSTASARNSQEGDAESLVEFWTRQVNEESGRILATSCDISYCFPCPDAHHFSRLAVLCREALLRAGDVAQDELLLKLRSSPEECQESLAEILSHVTRLSTSTQRGSMAGRRYAGAEGFGFGAPG</sequence>
<evidence type="ECO:0000313" key="5">
    <source>
        <dbReference type="Proteomes" id="UP001152797"/>
    </source>
</evidence>